<feature type="region of interest" description="Disordered" evidence="10">
    <location>
        <begin position="1"/>
        <end position="34"/>
    </location>
</feature>
<dbReference type="InterPro" id="IPR004516">
    <property type="entry name" value="HisRS/HisZ"/>
</dbReference>
<evidence type="ECO:0000256" key="4">
    <source>
        <dbReference type="ARBA" id="ARBA00022741"/>
    </source>
</evidence>
<dbReference type="OrthoDB" id="1906957at2759"/>
<proteinExistence type="inferred from homology"/>
<evidence type="ECO:0000256" key="3">
    <source>
        <dbReference type="ARBA" id="ARBA00022598"/>
    </source>
</evidence>
<evidence type="ECO:0000256" key="8">
    <source>
        <dbReference type="ARBA" id="ARBA00047639"/>
    </source>
</evidence>
<dbReference type="Gene3D" id="3.30.930.10">
    <property type="entry name" value="Bira Bifunctional Protein, Domain 2"/>
    <property type="match status" value="1"/>
</dbReference>
<dbReference type="GO" id="GO:0003723">
    <property type="term" value="F:RNA binding"/>
    <property type="evidence" value="ECO:0007669"/>
    <property type="project" value="TreeGrafter"/>
</dbReference>
<dbReference type="InterPro" id="IPR041715">
    <property type="entry name" value="HisRS-like_core"/>
</dbReference>
<dbReference type="CDD" id="cd00859">
    <property type="entry name" value="HisRS_anticodon"/>
    <property type="match status" value="1"/>
</dbReference>
<dbReference type="SUPFAM" id="SSF55681">
    <property type="entry name" value="Class II aaRS and biotin synthetases"/>
    <property type="match status" value="1"/>
</dbReference>
<protein>
    <recommendedName>
        <fullName evidence="2">histidine--tRNA ligase</fullName>
        <ecNumber evidence="2">6.1.1.21</ecNumber>
    </recommendedName>
</protein>
<dbReference type="SUPFAM" id="SSF52954">
    <property type="entry name" value="Class II aaRS ABD-related"/>
    <property type="match status" value="1"/>
</dbReference>
<evidence type="ECO:0000256" key="1">
    <source>
        <dbReference type="ARBA" id="ARBA00008226"/>
    </source>
</evidence>
<dbReference type="GO" id="GO:0005829">
    <property type="term" value="C:cytosol"/>
    <property type="evidence" value="ECO:0007669"/>
    <property type="project" value="TreeGrafter"/>
</dbReference>
<feature type="domain" description="Aminoacyl-transfer RNA synthetases class-II family profile" evidence="11">
    <location>
        <begin position="65"/>
        <end position="399"/>
    </location>
</feature>
<dbReference type="GO" id="GO:0006427">
    <property type="term" value="P:histidyl-tRNA aminoacylation"/>
    <property type="evidence" value="ECO:0007669"/>
    <property type="project" value="InterPro"/>
</dbReference>
<dbReference type="InterPro" id="IPR036621">
    <property type="entry name" value="Anticodon-bd_dom_sf"/>
</dbReference>
<evidence type="ECO:0000256" key="10">
    <source>
        <dbReference type="SAM" id="MobiDB-lite"/>
    </source>
</evidence>
<dbReference type="InterPro" id="IPR006195">
    <property type="entry name" value="aa-tRNA-synth_II"/>
</dbReference>
<organism evidence="12 13">
    <name type="scientific">Hypsibius exemplaris</name>
    <name type="common">Freshwater tardigrade</name>
    <dbReference type="NCBI Taxonomy" id="2072580"/>
    <lineage>
        <taxon>Eukaryota</taxon>
        <taxon>Metazoa</taxon>
        <taxon>Ecdysozoa</taxon>
        <taxon>Tardigrada</taxon>
        <taxon>Eutardigrada</taxon>
        <taxon>Parachela</taxon>
        <taxon>Hypsibioidea</taxon>
        <taxon>Hypsibiidae</taxon>
        <taxon>Hypsibius</taxon>
    </lineage>
</organism>
<dbReference type="InterPro" id="IPR015807">
    <property type="entry name" value="His-tRNA-ligase"/>
</dbReference>
<evidence type="ECO:0000256" key="7">
    <source>
        <dbReference type="ARBA" id="ARBA00023146"/>
    </source>
</evidence>
<feature type="binding site" evidence="9">
    <location>
        <position position="161"/>
    </location>
    <ligand>
        <name>L-histidine</name>
        <dbReference type="ChEBI" id="CHEBI:57595"/>
    </ligand>
</feature>
<evidence type="ECO:0000256" key="5">
    <source>
        <dbReference type="ARBA" id="ARBA00022840"/>
    </source>
</evidence>
<evidence type="ECO:0000256" key="6">
    <source>
        <dbReference type="ARBA" id="ARBA00022917"/>
    </source>
</evidence>
<dbReference type="InterPro" id="IPR045864">
    <property type="entry name" value="aa-tRNA-synth_II/BPL/LPL"/>
</dbReference>
<evidence type="ECO:0000313" key="12">
    <source>
        <dbReference type="EMBL" id="OWA50380.1"/>
    </source>
</evidence>
<dbReference type="FunFam" id="3.30.930.10:FF:000021">
    <property type="entry name" value="Probable histidine--tRNA ligase, mitochondrial"/>
    <property type="match status" value="1"/>
</dbReference>
<dbReference type="GO" id="GO:0004821">
    <property type="term" value="F:histidine-tRNA ligase activity"/>
    <property type="evidence" value="ECO:0007669"/>
    <property type="project" value="UniProtKB-EC"/>
</dbReference>
<dbReference type="Pfam" id="PF03129">
    <property type="entry name" value="HGTP_anticodon"/>
    <property type="match status" value="1"/>
</dbReference>
<name>A0A9X6NAE0_HYPEX</name>
<feature type="binding site" evidence="9">
    <location>
        <position position="177"/>
    </location>
    <ligand>
        <name>L-histidine</name>
        <dbReference type="ChEBI" id="CHEBI:57595"/>
    </ligand>
</feature>
<keyword evidence="13" id="KW-1185">Reference proteome</keyword>
<dbReference type="Pfam" id="PF13393">
    <property type="entry name" value="tRNA-synt_His"/>
    <property type="match status" value="1"/>
</dbReference>
<keyword evidence="4" id="KW-0547">Nucleotide-binding</keyword>
<dbReference type="AlphaFoldDB" id="A0A9X6NAE0"/>
<dbReference type="GO" id="GO:0005524">
    <property type="term" value="F:ATP binding"/>
    <property type="evidence" value="ECO:0007669"/>
    <property type="project" value="UniProtKB-KW"/>
</dbReference>
<dbReference type="Gene3D" id="3.40.50.800">
    <property type="entry name" value="Anticodon-binding domain"/>
    <property type="match status" value="1"/>
</dbReference>
<keyword evidence="5" id="KW-0067">ATP-binding</keyword>
<reference evidence="13" key="1">
    <citation type="submission" date="2017-01" db="EMBL/GenBank/DDBJ databases">
        <title>Comparative genomics of anhydrobiosis in the tardigrade Hypsibius dujardini.</title>
        <authorList>
            <person name="Yoshida Y."/>
            <person name="Koutsovoulos G."/>
            <person name="Laetsch D."/>
            <person name="Stevens L."/>
            <person name="Kumar S."/>
            <person name="Horikawa D."/>
            <person name="Ishino K."/>
            <person name="Komine S."/>
            <person name="Tomita M."/>
            <person name="Blaxter M."/>
            <person name="Arakawa K."/>
        </authorList>
    </citation>
    <scope>NUCLEOTIDE SEQUENCE [LARGE SCALE GENOMIC DNA]</scope>
    <source>
        <strain evidence="13">Z151</strain>
    </source>
</reference>
<evidence type="ECO:0000256" key="9">
    <source>
        <dbReference type="PIRSR" id="PIRSR001549-1"/>
    </source>
</evidence>
<evidence type="ECO:0000256" key="2">
    <source>
        <dbReference type="ARBA" id="ARBA00012815"/>
    </source>
</evidence>
<dbReference type="EMBL" id="MTYJ01000191">
    <property type="protein sequence ID" value="OWA50380.1"/>
    <property type="molecule type" value="Genomic_DNA"/>
</dbReference>
<accession>A0A9X6NAE0</accession>
<comment type="similarity">
    <text evidence="1">Belongs to the class-II aminoacyl-tRNA synthetase family.</text>
</comment>
<keyword evidence="6" id="KW-0648">Protein biosynthesis</keyword>
<comment type="catalytic activity">
    <reaction evidence="8">
        <text>tRNA(His) + L-histidine + ATP = L-histidyl-tRNA(His) + AMP + diphosphate + H(+)</text>
        <dbReference type="Rhea" id="RHEA:17313"/>
        <dbReference type="Rhea" id="RHEA-COMP:9665"/>
        <dbReference type="Rhea" id="RHEA-COMP:9689"/>
        <dbReference type="ChEBI" id="CHEBI:15378"/>
        <dbReference type="ChEBI" id="CHEBI:30616"/>
        <dbReference type="ChEBI" id="CHEBI:33019"/>
        <dbReference type="ChEBI" id="CHEBI:57595"/>
        <dbReference type="ChEBI" id="CHEBI:78442"/>
        <dbReference type="ChEBI" id="CHEBI:78527"/>
        <dbReference type="ChEBI" id="CHEBI:456215"/>
        <dbReference type="EC" id="6.1.1.21"/>
    </reaction>
</comment>
<dbReference type="GO" id="GO:0005739">
    <property type="term" value="C:mitochondrion"/>
    <property type="evidence" value="ECO:0007669"/>
    <property type="project" value="TreeGrafter"/>
</dbReference>
<dbReference type="InterPro" id="IPR033656">
    <property type="entry name" value="HisRS_anticodon"/>
</dbReference>
<feature type="binding site" evidence="9">
    <location>
        <position position="181"/>
    </location>
    <ligand>
        <name>L-histidine</name>
        <dbReference type="ChEBI" id="CHEBI:57595"/>
    </ligand>
</feature>
<feature type="binding site" evidence="9">
    <location>
        <begin position="134"/>
        <end position="136"/>
    </location>
    <ligand>
        <name>L-histidine</name>
        <dbReference type="ChEBI" id="CHEBI:57595"/>
    </ligand>
</feature>
<dbReference type="CDD" id="cd00773">
    <property type="entry name" value="HisRS-like_core"/>
    <property type="match status" value="1"/>
</dbReference>
<evidence type="ECO:0000313" key="13">
    <source>
        <dbReference type="Proteomes" id="UP000192578"/>
    </source>
</evidence>
<dbReference type="InterPro" id="IPR004154">
    <property type="entry name" value="Anticodon-bd"/>
</dbReference>
<dbReference type="FunFam" id="3.40.50.800:FF:000008">
    <property type="entry name" value="histidine--tRNA ligase, cytoplasmic isoform X1"/>
    <property type="match status" value="1"/>
</dbReference>
<dbReference type="PANTHER" id="PTHR11476">
    <property type="entry name" value="HISTIDYL-TRNA SYNTHETASE"/>
    <property type="match status" value="1"/>
</dbReference>
<dbReference type="Proteomes" id="UP000192578">
    <property type="component" value="Unassembled WGS sequence"/>
</dbReference>
<sequence length="512" mass="57336">MADSVAIQGDQPAVKTPPPKKGKSKNKTEKELSDGLNTMLVIDKEGGDAPTAAGSQKMVLKNPKGTRDFDQKQMAIREKVFRTIIDCFEMHGAETIDTPVFELKETLTNKYGEDSKLIYDLADQGGEILSLRYDLTVPFARYLAMNKISNIKRYHIGKVYRRDQPSTARGRFREFFQCDFDIAGQYDCMLSDAECLLILVQILQKLDIGKFSVKVNHRQVLDAMMEVCGVEKDKFRTICSSIDKLDKTPWDEVRAEMVGQKGLDPAVADRIQTYVVMKSQGDANAFIDQLRNDPLLSKSPTGLEALDQMRQLMSLCGCYGISEFVSFDLSLARGLDYYTGTIFEATLQGEGNAAESVGSIAGGGRYDDLVGSFDPKVSRSGKIPCVGVSVGIERIFAVMEAKLLKEKEKVRTTKTQVYVASAQKNLMEERAKLCRDLYLAGIKTEQSFKMNPKMLDQLQYCESYGIPFALVLGESEIQNKVVKLRDITTRAEELIPRDSLIETIRRKLQETQ</sequence>
<dbReference type="GO" id="GO:0032543">
    <property type="term" value="P:mitochondrial translation"/>
    <property type="evidence" value="ECO:0007669"/>
    <property type="project" value="TreeGrafter"/>
</dbReference>
<evidence type="ECO:0000259" key="11">
    <source>
        <dbReference type="PROSITE" id="PS50862"/>
    </source>
</evidence>
<dbReference type="PIRSF" id="PIRSF001549">
    <property type="entry name" value="His-tRNA_synth"/>
    <property type="match status" value="1"/>
</dbReference>
<keyword evidence="7" id="KW-0030">Aminoacyl-tRNA synthetase</keyword>
<keyword evidence="3 12" id="KW-0436">Ligase</keyword>
<dbReference type="PANTHER" id="PTHR11476:SF7">
    <property type="entry name" value="HISTIDINE--TRNA LIGASE"/>
    <property type="match status" value="1"/>
</dbReference>
<feature type="binding site" evidence="9">
    <location>
        <position position="333"/>
    </location>
    <ligand>
        <name>L-histidine</name>
        <dbReference type="ChEBI" id="CHEBI:57595"/>
    </ligand>
</feature>
<gene>
    <name evidence="12" type="ORF">BV898_14899</name>
</gene>
<comment type="caution">
    <text evidence="12">The sequence shown here is derived from an EMBL/GenBank/DDBJ whole genome shotgun (WGS) entry which is preliminary data.</text>
</comment>
<feature type="binding site" evidence="9">
    <location>
        <begin position="337"/>
        <end position="338"/>
    </location>
    <ligand>
        <name>L-histidine</name>
        <dbReference type="ChEBI" id="CHEBI:57595"/>
    </ligand>
</feature>
<dbReference type="PROSITE" id="PS50862">
    <property type="entry name" value="AA_TRNA_LIGASE_II"/>
    <property type="match status" value="1"/>
</dbReference>
<dbReference type="NCBIfam" id="TIGR00442">
    <property type="entry name" value="hisS"/>
    <property type="match status" value="1"/>
</dbReference>
<dbReference type="HAMAP" id="MF_00127">
    <property type="entry name" value="His_tRNA_synth"/>
    <property type="match status" value="1"/>
</dbReference>
<dbReference type="EC" id="6.1.1.21" evidence="2"/>